<organism evidence="2 3">
    <name type="scientific">Clostridium paridis</name>
    <dbReference type="NCBI Taxonomy" id="2803863"/>
    <lineage>
        <taxon>Bacteria</taxon>
        <taxon>Bacillati</taxon>
        <taxon>Bacillota</taxon>
        <taxon>Clostridia</taxon>
        <taxon>Eubacteriales</taxon>
        <taxon>Clostridiaceae</taxon>
        <taxon>Clostridium</taxon>
    </lineage>
</organism>
<feature type="transmembrane region" description="Helical" evidence="1">
    <location>
        <begin position="12"/>
        <end position="32"/>
    </location>
</feature>
<accession>A0A937FDU4</accession>
<dbReference type="Pfam" id="PF09560">
    <property type="entry name" value="Spore_YunB"/>
    <property type="match status" value="1"/>
</dbReference>
<proteinExistence type="predicted"/>
<name>A0A937FDU4_9CLOT</name>
<evidence type="ECO:0000256" key="1">
    <source>
        <dbReference type="SAM" id="Phobius"/>
    </source>
</evidence>
<dbReference type="RefSeq" id="WP_202767564.1">
    <property type="nucleotide sequence ID" value="NZ_JAESWA010000022.1"/>
</dbReference>
<dbReference type="PIRSF" id="PIRSF021383">
    <property type="entry name" value="YunB"/>
    <property type="match status" value="1"/>
</dbReference>
<dbReference type="InterPro" id="IPR014197">
    <property type="entry name" value="Sporulation_prot_YunB"/>
</dbReference>
<evidence type="ECO:0000313" key="2">
    <source>
        <dbReference type="EMBL" id="MBL4932195.1"/>
    </source>
</evidence>
<comment type="caution">
    <text evidence="2">The sequence shown here is derived from an EMBL/GenBank/DDBJ whole genome shotgun (WGS) entry which is preliminary data.</text>
</comment>
<gene>
    <name evidence="2" type="primary">yunB</name>
    <name evidence="2" type="ORF">JK634_10290</name>
</gene>
<evidence type="ECO:0000313" key="3">
    <source>
        <dbReference type="Proteomes" id="UP000623681"/>
    </source>
</evidence>
<keyword evidence="3" id="KW-1185">Reference proteome</keyword>
<dbReference type="Proteomes" id="UP000623681">
    <property type="component" value="Unassembled WGS sequence"/>
</dbReference>
<dbReference type="NCBIfam" id="TIGR02832">
    <property type="entry name" value="spo_yunB"/>
    <property type="match status" value="1"/>
</dbReference>
<dbReference type="AlphaFoldDB" id="A0A937FDU4"/>
<dbReference type="EMBL" id="JAESWA010000022">
    <property type="protein sequence ID" value="MBL4932195.1"/>
    <property type="molecule type" value="Genomic_DNA"/>
</dbReference>
<protein>
    <submittedName>
        <fullName evidence="2">Sporulation protein YunB</fullName>
    </submittedName>
</protein>
<keyword evidence="1" id="KW-0472">Membrane</keyword>
<keyword evidence="1" id="KW-1133">Transmembrane helix</keyword>
<sequence length="212" mass="24252">MKYYTKKNKWNKRIIILIIIIIILLTFFIYIFNKIILGTLMVVSDTEMRAKTIESIDENVLTLYSKEFQYDDVIKIEKDKEGNITMLRADTIKLNALSTKVSLEVQQDINRIGSLGIKFPIGYISRNNIVSSWGPKITVRMEPIGTVKTNYYSEFESAGINQTRHKIYLVVEAKINVIVPTKNDEVEVKSTIPIAETIIVGKTPQTNLDFGK</sequence>
<reference evidence="2" key="1">
    <citation type="submission" date="2021-01" db="EMBL/GenBank/DDBJ databases">
        <title>Genome public.</title>
        <authorList>
            <person name="Liu C."/>
            <person name="Sun Q."/>
        </authorList>
    </citation>
    <scope>NUCLEOTIDE SEQUENCE</scope>
    <source>
        <strain evidence="2">YIM B02565</strain>
    </source>
</reference>
<keyword evidence="1" id="KW-0812">Transmembrane</keyword>